<dbReference type="GO" id="GO:0008999">
    <property type="term" value="F:protein-N-terminal-alanine acetyltransferase activity"/>
    <property type="evidence" value="ECO:0007669"/>
    <property type="project" value="UniProtKB-UniRule"/>
</dbReference>
<accession>A0A090IQK3</accession>
<feature type="binding site" evidence="5">
    <location>
        <position position="109"/>
    </location>
    <ligand>
        <name>acetyl-CoA</name>
        <dbReference type="ChEBI" id="CHEBI:57288"/>
    </ligand>
</feature>
<feature type="domain" description="N-acetyltransferase" evidence="7">
    <location>
        <begin position="3"/>
        <end position="148"/>
    </location>
</feature>
<dbReference type="EMBL" id="LN554846">
    <property type="protein sequence ID" value="CED70585.1"/>
    <property type="molecule type" value="Genomic_DNA"/>
</dbReference>
<reference evidence="9" key="1">
    <citation type="submission" date="2014-09" db="EMBL/GenBank/DDBJ databases">
        <authorList>
            <person name="Hjerde E."/>
        </authorList>
    </citation>
    <scope>NUCLEOTIDE SEQUENCE [LARGE SCALE GENOMIC DNA]</scope>
    <source>
        <strain evidence="9">06/09/139</strain>
    </source>
</reference>
<dbReference type="PANTHER" id="PTHR43420">
    <property type="entry name" value="ACETYLTRANSFERASE"/>
    <property type="match status" value="1"/>
</dbReference>
<name>A0A090IQK3_9GAMM</name>
<evidence type="ECO:0000256" key="1">
    <source>
        <dbReference type="ARBA" id="ARBA00005395"/>
    </source>
</evidence>
<comment type="function">
    <text evidence="5 6">Acetylates the N-terminal alanine of ribosomal protein bS18.</text>
</comment>
<evidence type="ECO:0000259" key="7">
    <source>
        <dbReference type="PROSITE" id="PS51186"/>
    </source>
</evidence>
<keyword evidence="2 5" id="KW-0963">Cytoplasm</keyword>
<dbReference type="InterPro" id="IPR000182">
    <property type="entry name" value="GNAT_dom"/>
</dbReference>
<keyword evidence="9" id="KW-1185">Reference proteome</keyword>
<gene>
    <name evidence="5 8" type="primary">rimI</name>
    <name evidence="8" type="ORF">AWOD_I_0491</name>
</gene>
<sequence>MTINIQPISDTHLDDIWRIERAAHSHPWAESMIRDLNSRCAQHRVMLDNDQVVGYFYAQNVVGEVTLLNVAIDPAYQRKGFGRKLTEFFIDMCMEQSAESAWLEVRESNVKAISLYESEGFNEVTRRHDYYPTTNGKEDAIIMSYIFF</sequence>
<dbReference type="Gene3D" id="3.40.630.30">
    <property type="match status" value="1"/>
</dbReference>
<protein>
    <recommendedName>
        <fullName evidence="5 6">[Ribosomal protein bS18]-alanine N-acetyltransferase</fullName>
        <ecNumber evidence="5 6">2.3.1.266</ecNumber>
    </recommendedName>
</protein>
<dbReference type="SUPFAM" id="SSF55729">
    <property type="entry name" value="Acyl-CoA N-acyltransferases (Nat)"/>
    <property type="match status" value="1"/>
</dbReference>
<dbReference type="OrthoDB" id="9796919at2"/>
<comment type="similarity">
    <text evidence="1 5 6">Belongs to the acetyltransferase family. RimI subfamily.</text>
</comment>
<dbReference type="GO" id="GO:0005737">
    <property type="term" value="C:cytoplasm"/>
    <property type="evidence" value="ECO:0007669"/>
    <property type="project" value="UniProtKB-SubCell"/>
</dbReference>
<evidence type="ECO:0000256" key="4">
    <source>
        <dbReference type="ARBA" id="ARBA00023315"/>
    </source>
</evidence>
<comment type="catalytic activity">
    <reaction evidence="5 6">
        <text>N-terminal L-alanyl-[ribosomal protein bS18] + acetyl-CoA = N-terminal N(alpha)-acetyl-L-alanyl-[ribosomal protein bS18] + CoA + H(+)</text>
        <dbReference type="Rhea" id="RHEA:43756"/>
        <dbReference type="Rhea" id="RHEA-COMP:10676"/>
        <dbReference type="Rhea" id="RHEA-COMP:10677"/>
        <dbReference type="ChEBI" id="CHEBI:15378"/>
        <dbReference type="ChEBI" id="CHEBI:57287"/>
        <dbReference type="ChEBI" id="CHEBI:57288"/>
        <dbReference type="ChEBI" id="CHEBI:64718"/>
        <dbReference type="ChEBI" id="CHEBI:83683"/>
        <dbReference type="EC" id="2.3.1.266"/>
    </reaction>
</comment>
<evidence type="ECO:0000256" key="2">
    <source>
        <dbReference type="ARBA" id="ARBA00022490"/>
    </source>
</evidence>
<feature type="active site" description="Proton acceptor" evidence="5">
    <location>
        <position position="104"/>
    </location>
</feature>
<dbReference type="PANTHER" id="PTHR43420:SF51">
    <property type="entry name" value="PEPTIDYL-LYSINE N-ACETYLTRANSFERASE YIAC"/>
    <property type="match status" value="1"/>
</dbReference>
<organism evidence="8 9">
    <name type="scientific">Aliivibrio wodanis</name>
    <dbReference type="NCBI Taxonomy" id="80852"/>
    <lineage>
        <taxon>Bacteria</taxon>
        <taxon>Pseudomonadati</taxon>
        <taxon>Pseudomonadota</taxon>
        <taxon>Gammaproteobacteria</taxon>
        <taxon>Vibrionales</taxon>
        <taxon>Vibrionaceae</taxon>
        <taxon>Aliivibrio</taxon>
    </lineage>
</organism>
<dbReference type="AlphaFoldDB" id="A0A090IQK3"/>
<dbReference type="InterPro" id="IPR016181">
    <property type="entry name" value="Acyl_CoA_acyltransferase"/>
</dbReference>
<feature type="binding site" evidence="5">
    <location>
        <begin position="70"/>
        <end position="72"/>
    </location>
    <ligand>
        <name>acetyl-CoA</name>
        <dbReference type="ChEBI" id="CHEBI:57288"/>
    </ligand>
</feature>
<evidence type="ECO:0000256" key="3">
    <source>
        <dbReference type="ARBA" id="ARBA00022679"/>
    </source>
</evidence>
<evidence type="ECO:0000313" key="9">
    <source>
        <dbReference type="Proteomes" id="UP000032427"/>
    </source>
</evidence>
<feature type="binding site" evidence="5">
    <location>
        <begin position="78"/>
        <end position="83"/>
    </location>
    <ligand>
        <name>acetyl-CoA</name>
        <dbReference type="ChEBI" id="CHEBI:57288"/>
    </ligand>
</feature>
<dbReference type="Pfam" id="PF00583">
    <property type="entry name" value="Acetyltransf_1"/>
    <property type="match status" value="1"/>
</dbReference>
<evidence type="ECO:0000313" key="8">
    <source>
        <dbReference type="EMBL" id="CED70585.1"/>
    </source>
</evidence>
<dbReference type="InterPro" id="IPR043690">
    <property type="entry name" value="RimI"/>
</dbReference>
<dbReference type="EC" id="2.3.1.266" evidence="5 6"/>
<dbReference type="HAMAP" id="MF_02210">
    <property type="entry name" value="RimI"/>
    <property type="match status" value="1"/>
</dbReference>
<comment type="subcellular location">
    <subcellularLocation>
        <location evidence="5 6">Cytoplasm</location>
    </subcellularLocation>
</comment>
<dbReference type="KEGG" id="awd:AWOD_I_0491"/>
<dbReference type="PROSITE" id="PS51186">
    <property type="entry name" value="GNAT"/>
    <property type="match status" value="1"/>
</dbReference>
<dbReference type="HOGENOM" id="CLU_013985_23_2_6"/>
<dbReference type="NCBIfam" id="TIGR01575">
    <property type="entry name" value="rimI"/>
    <property type="match status" value="1"/>
</dbReference>
<keyword evidence="4 5" id="KW-0012">Acyltransferase</keyword>
<dbReference type="CDD" id="cd04301">
    <property type="entry name" value="NAT_SF"/>
    <property type="match status" value="1"/>
</dbReference>
<dbReference type="InterPro" id="IPR006464">
    <property type="entry name" value="AcTrfase_RimI/Ard1"/>
</dbReference>
<feature type="active site" description="Proton donor" evidence="5">
    <location>
        <position position="116"/>
    </location>
</feature>
<dbReference type="InterPro" id="IPR050680">
    <property type="entry name" value="YpeA/RimI_acetyltransf"/>
</dbReference>
<dbReference type="GeneID" id="28540039"/>
<proteinExistence type="inferred from homology"/>
<keyword evidence="3 5" id="KW-0808">Transferase</keyword>
<dbReference type="Proteomes" id="UP000032427">
    <property type="component" value="Chromosome 1"/>
</dbReference>
<dbReference type="STRING" id="80852.AWOD_I_0491"/>
<evidence type="ECO:0000256" key="5">
    <source>
        <dbReference type="HAMAP-Rule" id="MF_02210"/>
    </source>
</evidence>
<dbReference type="PATRIC" id="fig|80852.17.peg.498"/>
<evidence type="ECO:0000256" key="6">
    <source>
        <dbReference type="RuleBase" id="RU363094"/>
    </source>
</evidence>